<dbReference type="Gene3D" id="1.10.101.10">
    <property type="entry name" value="PGBD-like superfamily/PGBD"/>
    <property type="match status" value="1"/>
</dbReference>
<comment type="caution">
    <text evidence="3">The sequence shown here is derived from an EMBL/GenBank/DDBJ whole genome shotgun (WGS) entry which is preliminary data.</text>
</comment>
<name>A0A7X6I132_9ACTN</name>
<dbReference type="SMART" id="SM00701">
    <property type="entry name" value="PGRP"/>
    <property type="match status" value="1"/>
</dbReference>
<dbReference type="InterPro" id="IPR036366">
    <property type="entry name" value="PGBDSf"/>
</dbReference>
<organism evidence="3 4">
    <name type="scientific">Streptomyces lonarensis</name>
    <dbReference type="NCBI Taxonomy" id="700599"/>
    <lineage>
        <taxon>Bacteria</taxon>
        <taxon>Bacillati</taxon>
        <taxon>Actinomycetota</taxon>
        <taxon>Actinomycetes</taxon>
        <taxon>Kitasatosporales</taxon>
        <taxon>Streptomycetaceae</taxon>
        <taxon>Streptomyces</taxon>
    </lineage>
</organism>
<comment type="similarity">
    <text evidence="1">Belongs to the N-acetylmuramoyl-L-alanine amidase 2 family.</text>
</comment>
<dbReference type="GO" id="GO:0008270">
    <property type="term" value="F:zinc ion binding"/>
    <property type="evidence" value="ECO:0007669"/>
    <property type="project" value="InterPro"/>
</dbReference>
<dbReference type="CDD" id="cd06583">
    <property type="entry name" value="PGRP"/>
    <property type="match status" value="1"/>
</dbReference>
<dbReference type="InterPro" id="IPR015510">
    <property type="entry name" value="PGRP"/>
</dbReference>
<dbReference type="InterPro" id="IPR036505">
    <property type="entry name" value="Amidase/PGRP_sf"/>
</dbReference>
<dbReference type="RefSeq" id="WP_167974143.1">
    <property type="nucleotide sequence ID" value="NZ_BHZG01000334.1"/>
</dbReference>
<dbReference type="AlphaFoldDB" id="A0A7X6I132"/>
<dbReference type="InterPro" id="IPR036365">
    <property type="entry name" value="PGBD-like_sf"/>
</dbReference>
<dbReference type="GO" id="GO:0008745">
    <property type="term" value="F:N-acetylmuramoyl-L-alanine amidase activity"/>
    <property type="evidence" value="ECO:0007669"/>
    <property type="project" value="InterPro"/>
</dbReference>
<reference evidence="3 4" key="1">
    <citation type="submission" date="2020-03" db="EMBL/GenBank/DDBJ databases">
        <title>Draft genome of Streptomyces sp. ventii, isolated from the Axial Seamount in the Pacific Ocean, and resequencing of the two type strains Streptomyces lonarensis strain NCL 716 and Streptomyces bohaiensis strain 11A07.</title>
        <authorList>
            <person name="Loughran R.M."/>
            <person name="Pfannmuller K.M."/>
            <person name="Wasson B.J."/>
            <person name="Deadmond M.C."/>
            <person name="Paddock B.E."/>
            <person name="Koyack M.J."/>
            <person name="Gallegos D.A."/>
            <person name="Mitchell E.A."/>
            <person name="Ushijima B."/>
            <person name="Saw J.H."/>
            <person name="Mcphail K.L."/>
            <person name="Videau P."/>
        </authorList>
    </citation>
    <scope>NUCLEOTIDE SEQUENCE [LARGE SCALE GENOMIC DNA]</scope>
    <source>
        <strain evidence="3 4">NCL716</strain>
    </source>
</reference>
<feature type="domain" description="Peptidoglycan recognition protein family" evidence="2">
    <location>
        <begin position="2"/>
        <end position="150"/>
    </location>
</feature>
<evidence type="ECO:0000259" key="2">
    <source>
        <dbReference type="SMART" id="SM00701"/>
    </source>
</evidence>
<dbReference type="Proteomes" id="UP000578686">
    <property type="component" value="Unassembled WGS sequence"/>
</dbReference>
<dbReference type="InterPro" id="IPR002502">
    <property type="entry name" value="Amidase_domain"/>
</dbReference>
<sequence length="249" mass="26095">MAIFVTRAQWGARARRSGNTNITPQHGGVSVHHVDGVRVARTNHADCAGQVRGIQNHHMDTNGWTDVAYSHLVCVHGYVFEGRGEGQRTAANGTNPGNQNWYAVCGLTGGTAANYDPITAQLIDAFHMTITRLRTSGGAGGAVNGHRDHTSTACPGNLYPLVLDGRLDPGGGGPGTPPWPGVYFRQPPVMNHASVGSWQARMNSAHGFSLTVDSAYGPASEAACRTLQSRAGIAVDGVVGPATWSATFG</sequence>
<evidence type="ECO:0000313" key="3">
    <source>
        <dbReference type="EMBL" id="NJQ08341.1"/>
    </source>
</evidence>
<proteinExistence type="inferred from homology"/>
<dbReference type="InterPro" id="IPR006619">
    <property type="entry name" value="PGRP_domain_met/bac"/>
</dbReference>
<dbReference type="EMBL" id="JAAVJD010000285">
    <property type="protein sequence ID" value="NJQ08341.1"/>
    <property type="molecule type" value="Genomic_DNA"/>
</dbReference>
<accession>A0A7X6I132</accession>
<dbReference type="InterPro" id="IPR002477">
    <property type="entry name" value="Peptidoglycan-bd-like"/>
</dbReference>
<keyword evidence="4" id="KW-1185">Reference proteome</keyword>
<protein>
    <submittedName>
        <fullName evidence="3">Peptidoglycan-binding domain-containing protein</fullName>
    </submittedName>
</protein>
<dbReference type="Gene3D" id="3.40.80.10">
    <property type="entry name" value="Peptidoglycan recognition protein-like"/>
    <property type="match status" value="1"/>
</dbReference>
<dbReference type="SUPFAM" id="SSF47090">
    <property type="entry name" value="PGBD-like"/>
    <property type="match status" value="1"/>
</dbReference>
<evidence type="ECO:0000313" key="4">
    <source>
        <dbReference type="Proteomes" id="UP000578686"/>
    </source>
</evidence>
<gene>
    <name evidence="3" type="ORF">HCN56_22845</name>
</gene>
<evidence type="ECO:0000256" key="1">
    <source>
        <dbReference type="ARBA" id="ARBA00007553"/>
    </source>
</evidence>
<dbReference type="SUPFAM" id="SSF55846">
    <property type="entry name" value="N-acetylmuramoyl-L-alanine amidase-like"/>
    <property type="match status" value="1"/>
</dbReference>
<dbReference type="PANTHER" id="PTHR11022:SF41">
    <property type="entry name" value="PEPTIDOGLYCAN-RECOGNITION PROTEIN LC-RELATED"/>
    <property type="match status" value="1"/>
</dbReference>
<dbReference type="Pfam" id="PF01471">
    <property type="entry name" value="PG_binding_1"/>
    <property type="match status" value="1"/>
</dbReference>
<dbReference type="GO" id="GO:0009253">
    <property type="term" value="P:peptidoglycan catabolic process"/>
    <property type="evidence" value="ECO:0007669"/>
    <property type="project" value="InterPro"/>
</dbReference>
<dbReference type="PANTHER" id="PTHR11022">
    <property type="entry name" value="PEPTIDOGLYCAN RECOGNITION PROTEIN"/>
    <property type="match status" value="1"/>
</dbReference>